<keyword evidence="11" id="KW-0585">Phenylalanine catabolism</keyword>
<dbReference type="AlphaFoldDB" id="A0A0G9MNA0"/>
<evidence type="ECO:0000256" key="8">
    <source>
        <dbReference type="ARBA" id="ARBA00023002"/>
    </source>
</evidence>
<dbReference type="PANTHER" id="PTHR11473">
    <property type="entry name" value="AROMATIC AMINO ACID HYDROXYLASE"/>
    <property type="match status" value="1"/>
</dbReference>
<evidence type="ECO:0000256" key="2">
    <source>
        <dbReference type="ARBA" id="ARBA00001954"/>
    </source>
</evidence>
<gene>
    <name evidence="16" type="ORF">AAW01_07340</name>
</gene>
<feature type="binding site" evidence="13">
    <location>
        <position position="167"/>
    </location>
    <ligand>
        <name>Fe cation</name>
        <dbReference type="ChEBI" id="CHEBI:24875"/>
    </ligand>
</feature>
<reference evidence="16 17" key="1">
    <citation type="submission" date="2015-04" db="EMBL/GenBank/DDBJ databases">
        <title>The draft genome sequence of Erythrobacr gangjinensis K7-2.</title>
        <authorList>
            <person name="Zhuang L."/>
            <person name="Liu Y."/>
            <person name="Shao Z."/>
        </authorList>
    </citation>
    <scope>NUCLEOTIDE SEQUENCE [LARGE SCALE GENOMIC DNA]</scope>
    <source>
        <strain evidence="16 17">K7-2</strain>
    </source>
</reference>
<evidence type="ECO:0000259" key="15">
    <source>
        <dbReference type="PROSITE" id="PS51410"/>
    </source>
</evidence>
<dbReference type="InterPro" id="IPR001273">
    <property type="entry name" value="ArAA_hydroxylase"/>
</dbReference>
<comment type="caution">
    <text evidence="16">The sequence shown here is derived from an EMBL/GenBank/DDBJ whole genome shotgun (WGS) entry which is preliminary data.</text>
</comment>
<comment type="similarity">
    <text evidence="4">Belongs to the biopterin-dependent aromatic amino acid hydroxylase family.</text>
</comment>
<evidence type="ECO:0000256" key="14">
    <source>
        <dbReference type="SAM" id="MobiDB-lite"/>
    </source>
</evidence>
<proteinExistence type="inferred from homology"/>
<dbReference type="PROSITE" id="PS51410">
    <property type="entry name" value="BH4_AAA_HYDROXYL_2"/>
    <property type="match status" value="1"/>
</dbReference>
<organism evidence="16 17">
    <name type="scientific">Aurantiacibacter gangjinensis</name>
    <dbReference type="NCBI Taxonomy" id="502682"/>
    <lineage>
        <taxon>Bacteria</taxon>
        <taxon>Pseudomonadati</taxon>
        <taxon>Pseudomonadota</taxon>
        <taxon>Alphaproteobacteria</taxon>
        <taxon>Sphingomonadales</taxon>
        <taxon>Erythrobacteraceae</taxon>
        <taxon>Aurantiacibacter</taxon>
    </lineage>
</organism>
<dbReference type="Gene3D" id="1.10.800.10">
    <property type="entry name" value="Aromatic amino acid hydroxylase"/>
    <property type="match status" value="1"/>
</dbReference>
<dbReference type="PANTHER" id="PTHR11473:SF24">
    <property type="entry name" value="PHENYLALANINE-4-HYDROXYLASE"/>
    <property type="match status" value="1"/>
</dbReference>
<keyword evidence="8" id="KW-0560">Oxidoreductase</keyword>
<dbReference type="InterPro" id="IPR005960">
    <property type="entry name" value="Phe-4-hydroxylase_mono"/>
</dbReference>
<evidence type="ECO:0000256" key="10">
    <source>
        <dbReference type="ARBA" id="ARBA00023033"/>
    </source>
</evidence>
<evidence type="ECO:0000256" key="11">
    <source>
        <dbReference type="ARBA" id="ARBA00023232"/>
    </source>
</evidence>
<evidence type="ECO:0000256" key="12">
    <source>
        <dbReference type="ARBA" id="ARBA00029922"/>
    </source>
</evidence>
<dbReference type="PATRIC" id="fig|502682.8.peg.1497"/>
<feature type="binding site" evidence="13">
    <location>
        <position position="126"/>
    </location>
    <ligand>
        <name>Fe cation</name>
        <dbReference type="ChEBI" id="CHEBI:24875"/>
    </ligand>
</feature>
<evidence type="ECO:0000313" key="17">
    <source>
        <dbReference type="Proteomes" id="UP000053070"/>
    </source>
</evidence>
<dbReference type="InterPro" id="IPR036329">
    <property type="entry name" value="Aro-AA_hydroxylase_C_sf"/>
</dbReference>
<dbReference type="InterPro" id="IPR036951">
    <property type="entry name" value="ArAA_hydroxylase_sf"/>
</dbReference>
<protein>
    <recommendedName>
        <fullName evidence="6">Phenylalanine-4-hydroxylase</fullName>
        <ecNumber evidence="5">1.14.16.1</ecNumber>
    </recommendedName>
    <alternativeName>
        <fullName evidence="12">Phe-4-monooxygenase</fullName>
    </alternativeName>
</protein>
<evidence type="ECO:0000256" key="4">
    <source>
        <dbReference type="ARBA" id="ARBA00009712"/>
    </source>
</evidence>
<dbReference type="PROSITE" id="PS00367">
    <property type="entry name" value="BH4_AAA_HYDROXYL_1"/>
    <property type="match status" value="1"/>
</dbReference>
<evidence type="ECO:0000256" key="5">
    <source>
        <dbReference type="ARBA" id="ARBA00011995"/>
    </source>
</evidence>
<evidence type="ECO:0000313" key="16">
    <source>
        <dbReference type="EMBL" id="KLE32165.1"/>
    </source>
</evidence>
<dbReference type="GO" id="GO:0006559">
    <property type="term" value="P:L-phenylalanine catabolic process"/>
    <property type="evidence" value="ECO:0007669"/>
    <property type="project" value="UniProtKB-UniPathway"/>
</dbReference>
<feature type="binding site" evidence="13">
    <location>
        <position position="121"/>
    </location>
    <ligand>
        <name>Fe cation</name>
        <dbReference type="ChEBI" id="CHEBI:24875"/>
    </ligand>
</feature>
<keyword evidence="7 13" id="KW-0479">Metal-binding</keyword>
<comment type="cofactor">
    <cofactor evidence="2 13">
        <name>Fe(2+)</name>
        <dbReference type="ChEBI" id="CHEBI:29033"/>
    </cofactor>
</comment>
<dbReference type="STRING" id="502682.BMF35_a0470"/>
<keyword evidence="17" id="KW-1185">Reference proteome</keyword>
<dbReference type="NCBIfam" id="TIGR01267">
    <property type="entry name" value="Phe4hydrox_mono"/>
    <property type="match status" value="1"/>
</dbReference>
<keyword evidence="10" id="KW-0503">Monooxygenase</keyword>
<dbReference type="Proteomes" id="UP000053070">
    <property type="component" value="Unassembled WGS sequence"/>
</dbReference>
<dbReference type="EMBL" id="LBHC01000002">
    <property type="protein sequence ID" value="KLE32165.1"/>
    <property type="molecule type" value="Genomic_DNA"/>
</dbReference>
<dbReference type="UniPathway" id="UPA00139">
    <property type="reaction ID" value="UER00337"/>
</dbReference>
<dbReference type="InterPro" id="IPR018301">
    <property type="entry name" value="ArAA_hydroxylase_Fe/CU_BS"/>
</dbReference>
<dbReference type="GO" id="GO:0005506">
    <property type="term" value="F:iron ion binding"/>
    <property type="evidence" value="ECO:0007669"/>
    <property type="project" value="InterPro"/>
</dbReference>
<comment type="catalytic activity">
    <reaction evidence="1">
        <text>(6R)-L-erythro-5,6,7,8-tetrahydrobiopterin + L-phenylalanine + O2 = (4aS,6R)-4a-hydroxy-L-erythro-5,6,7,8-tetrahydrobiopterin + L-tyrosine</text>
        <dbReference type="Rhea" id="RHEA:20273"/>
        <dbReference type="ChEBI" id="CHEBI:15379"/>
        <dbReference type="ChEBI" id="CHEBI:15642"/>
        <dbReference type="ChEBI" id="CHEBI:58095"/>
        <dbReference type="ChEBI" id="CHEBI:58315"/>
        <dbReference type="ChEBI" id="CHEBI:59560"/>
        <dbReference type="EC" id="1.14.16.1"/>
    </reaction>
</comment>
<evidence type="ECO:0000256" key="7">
    <source>
        <dbReference type="ARBA" id="ARBA00022723"/>
    </source>
</evidence>
<dbReference type="PRINTS" id="PR00372">
    <property type="entry name" value="FYWHYDRXLASE"/>
</dbReference>
<sequence>MQRPDHIGEDWLEPAQTDYSTEDDSVWDDLFARQMDILPGRACSAMLRGLEKLDLGKGGVPDFGRLSEELGAMTGWSVVPVPMLIPDHVFFWHLANRRFPAGNFIRTRETFDYIQEPDVFHDVFGHVPLLTDPTFADYMQEYGRAGWKAMRYNKLKALGSLYWYTVEFGLIMEENEPRIYGAGILSGPQEAIFALEGQSPNRIMMNVDRVMRTDYVISDLQPTYFVIESFDDLYRQTVERDFDRLYRNLGAGFTYANSAVIDVDNVLHRGTQEYFLRGGRGSSAKPV</sequence>
<evidence type="ECO:0000256" key="13">
    <source>
        <dbReference type="PIRSR" id="PIRSR601273-2"/>
    </source>
</evidence>
<feature type="region of interest" description="Disordered" evidence="14">
    <location>
        <begin position="1"/>
        <end position="20"/>
    </location>
</feature>
<dbReference type="Pfam" id="PF00351">
    <property type="entry name" value="Biopterin_H"/>
    <property type="match status" value="1"/>
</dbReference>
<comment type="pathway">
    <text evidence="3">Amino-acid degradation; L-phenylalanine degradation; acetoacetate and fumarate from L-phenylalanine: step 1/6.</text>
</comment>
<accession>A0A0G9MNA0</accession>
<dbReference type="GO" id="GO:0004505">
    <property type="term" value="F:phenylalanine 4-monooxygenase activity"/>
    <property type="evidence" value="ECO:0007669"/>
    <property type="project" value="UniProtKB-EC"/>
</dbReference>
<dbReference type="CDD" id="cd03348">
    <property type="entry name" value="pro_PheOH"/>
    <property type="match status" value="1"/>
</dbReference>
<dbReference type="SUPFAM" id="SSF56534">
    <property type="entry name" value="Aromatic aminoacid monoxygenases, catalytic and oligomerization domains"/>
    <property type="match status" value="1"/>
</dbReference>
<name>A0A0G9MNA0_9SPHN</name>
<evidence type="ECO:0000256" key="3">
    <source>
        <dbReference type="ARBA" id="ARBA00005088"/>
    </source>
</evidence>
<evidence type="ECO:0000256" key="6">
    <source>
        <dbReference type="ARBA" id="ARBA00020276"/>
    </source>
</evidence>
<evidence type="ECO:0000256" key="1">
    <source>
        <dbReference type="ARBA" id="ARBA00001060"/>
    </source>
</evidence>
<feature type="domain" description="Biopterin-dependent aromatic amino acid hydroxylase family profile" evidence="15">
    <location>
        <begin position="1"/>
        <end position="287"/>
    </location>
</feature>
<dbReference type="InterPro" id="IPR019774">
    <property type="entry name" value="Aromatic-AA_hydroxylase_C"/>
</dbReference>
<dbReference type="EC" id="1.14.16.1" evidence="5"/>
<dbReference type="NCBIfam" id="NF008877">
    <property type="entry name" value="PRK11913.1-2"/>
    <property type="match status" value="1"/>
</dbReference>
<evidence type="ECO:0000256" key="9">
    <source>
        <dbReference type="ARBA" id="ARBA00023004"/>
    </source>
</evidence>
<keyword evidence="9 13" id="KW-0408">Iron</keyword>